<feature type="binding site" evidence="5">
    <location>
        <position position="70"/>
    </location>
    <ligand>
        <name>[4Fe-4S] cluster</name>
        <dbReference type="ChEBI" id="CHEBI:49883"/>
        <note>4Fe-4S-S-AdoMet</note>
    </ligand>
</feature>
<protein>
    <submittedName>
        <fullName evidence="8">Biotin synthase</fullName>
    </submittedName>
</protein>
<dbReference type="Gene3D" id="3.20.20.70">
    <property type="entry name" value="Aldolase class I"/>
    <property type="match status" value="1"/>
</dbReference>
<keyword evidence="9" id="KW-1185">Reference proteome</keyword>
<evidence type="ECO:0000256" key="6">
    <source>
        <dbReference type="PIRSR" id="PIRSR004762-2"/>
    </source>
</evidence>
<feature type="binding site" evidence="5">
    <location>
        <position position="66"/>
    </location>
    <ligand>
        <name>[4Fe-4S] cluster</name>
        <dbReference type="ChEBI" id="CHEBI:49883"/>
        <note>4Fe-4S-S-AdoMet</note>
    </ligand>
</feature>
<keyword evidence="1 5" id="KW-0949">S-adenosyl-L-methionine</keyword>
<dbReference type="InterPro" id="IPR007197">
    <property type="entry name" value="rSAM"/>
</dbReference>
<dbReference type="SFLD" id="SFLDS00029">
    <property type="entry name" value="Radical_SAM"/>
    <property type="match status" value="1"/>
</dbReference>
<comment type="cofactor">
    <cofactor evidence="5">
        <name>[4Fe-4S] cluster</name>
        <dbReference type="ChEBI" id="CHEBI:49883"/>
    </cofactor>
    <text evidence="5">Binds 1 [4Fe-4S] cluster. The cluster is coordinated with 3 cysteines and an exchangeable S-adenosyl-L-methionine.</text>
</comment>
<feature type="domain" description="Radical SAM core" evidence="7">
    <location>
        <begin position="52"/>
        <end position="280"/>
    </location>
</feature>
<organism evidence="8 9">
    <name type="scientific">Paludibacterium purpuratum</name>
    <dbReference type="NCBI Taxonomy" id="1144873"/>
    <lineage>
        <taxon>Bacteria</taxon>
        <taxon>Pseudomonadati</taxon>
        <taxon>Pseudomonadota</taxon>
        <taxon>Betaproteobacteria</taxon>
        <taxon>Neisseriales</taxon>
        <taxon>Chromobacteriaceae</taxon>
        <taxon>Paludibacterium</taxon>
    </lineage>
</organism>
<feature type="binding site" evidence="6">
    <location>
        <position position="193"/>
    </location>
    <ligand>
        <name>S-adenosyl-L-methionine</name>
        <dbReference type="ChEBI" id="CHEBI:59789"/>
    </ligand>
</feature>
<proteinExistence type="predicted"/>
<dbReference type="PANTHER" id="PTHR43726">
    <property type="entry name" value="3-METHYLORNITHINE SYNTHASE"/>
    <property type="match status" value="1"/>
</dbReference>
<evidence type="ECO:0000313" key="8">
    <source>
        <dbReference type="EMBL" id="TDR71459.1"/>
    </source>
</evidence>
<dbReference type="GO" id="GO:0051539">
    <property type="term" value="F:4 iron, 4 sulfur cluster binding"/>
    <property type="evidence" value="ECO:0007669"/>
    <property type="project" value="UniProtKB-KW"/>
</dbReference>
<feature type="binding site" evidence="5">
    <location>
        <position position="73"/>
    </location>
    <ligand>
        <name>[4Fe-4S] cluster</name>
        <dbReference type="ChEBI" id="CHEBI:49883"/>
        <note>4Fe-4S-S-AdoMet</note>
    </ligand>
</feature>
<dbReference type="InterPro" id="IPR013785">
    <property type="entry name" value="Aldolase_TIM"/>
</dbReference>
<dbReference type="SMART" id="SM00729">
    <property type="entry name" value="Elp3"/>
    <property type="match status" value="1"/>
</dbReference>
<sequence>MVAALKADIERIVQAGEWQRDDLVRVLGTQDAEALETLRAAAEATLLDKVGAGVSLRGLIEFSNVCISDCLYCGIRKHNRKVERYTLTDDEIVASARWCAEMGYGSVVLQSGERRDAQFIDRLAANVRAIKQATRSARQPDGVGITLCVGEQSRDDYQRLFDAGAHRYLLRMETSSPELFALIHPAQQRFETRLQCLKTLREVGFQVGTGVMIGIPGQTLTQLADDLLFFRSLDIDMLGMGPYIPHGAAAMPASLPVAPVAERLDLAFKMIALARLTLGDVNIAATTALQALDPVGRERGLRFGANVIMPQVTPLAVRKQYTLYDGKPCLEDSAGQCATCLEGRIASVNRFIRYHHWGDSVHFARRNDLPVESPQAPAVPRHPNVRTDKIIQLHLKQD</sequence>
<evidence type="ECO:0000259" key="7">
    <source>
        <dbReference type="PROSITE" id="PS51918"/>
    </source>
</evidence>
<dbReference type="InterPro" id="IPR024021">
    <property type="entry name" value="FeFe-hyd_HydE_rSAM"/>
</dbReference>
<dbReference type="InterPro" id="IPR058240">
    <property type="entry name" value="rSAM_sf"/>
</dbReference>
<dbReference type="SFLD" id="SFLDF00348">
    <property type="entry name" value="FeFe_hydrogenase_maturase_(Hyd"/>
    <property type="match status" value="1"/>
</dbReference>
<keyword evidence="4 5" id="KW-0411">Iron-sulfur</keyword>
<reference evidence="8 9" key="1">
    <citation type="submission" date="2019-03" db="EMBL/GenBank/DDBJ databases">
        <title>Genomic Encyclopedia of Type Strains, Phase III (KMG-III): the genomes of soil and plant-associated and newly described type strains.</title>
        <authorList>
            <person name="Whitman W."/>
        </authorList>
    </citation>
    <scope>NUCLEOTIDE SEQUENCE [LARGE SCALE GENOMIC DNA]</scope>
    <source>
        <strain evidence="8 9">CECT 8976</strain>
    </source>
</reference>
<evidence type="ECO:0000256" key="1">
    <source>
        <dbReference type="ARBA" id="ARBA00022691"/>
    </source>
</evidence>
<dbReference type="PANTHER" id="PTHR43726:SF1">
    <property type="entry name" value="BIOTIN SYNTHASE"/>
    <property type="match status" value="1"/>
</dbReference>
<dbReference type="NCBIfam" id="TIGR03956">
    <property type="entry name" value="rSAM_HydE"/>
    <property type="match status" value="1"/>
</dbReference>
<dbReference type="InterPro" id="IPR034422">
    <property type="entry name" value="HydE/PylB-like"/>
</dbReference>
<keyword evidence="2" id="KW-0479">Metal-binding</keyword>
<comment type="caution">
    <text evidence="8">The sequence shown here is derived from an EMBL/GenBank/DDBJ whole genome shotgun (WGS) entry which is preliminary data.</text>
</comment>
<evidence type="ECO:0000256" key="3">
    <source>
        <dbReference type="ARBA" id="ARBA00023004"/>
    </source>
</evidence>
<dbReference type="SFLD" id="SFLDG01280">
    <property type="entry name" value="HydE/PylB-like"/>
    <property type="match status" value="1"/>
</dbReference>
<name>A0A4R7AW07_9NEIS</name>
<dbReference type="GO" id="GO:0046872">
    <property type="term" value="F:metal ion binding"/>
    <property type="evidence" value="ECO:0007669"/>
    <property type="project" value="UniProtKB-KW"/>
</dbReference>
<dbReference type="EMBL" id="SNZP01000019">
    <property type="protein sequence ID" value="TDR71459.1"/>
    <property type="molecule type" value="Genomic_DNA"/>
</dbReference>
<dbReference type="InterPro" id="IPR006638">
    <property type="entry name" value="Elp3/MiaA/NifB-like_rSAM"/>
</dbReference>
<keyword evidence="3 5" id="KW-0408">Iron</keyword>
<dbReference type="GO" id="GO:0016740">
    <property type="term" value="F:transferase activity"/>
    <property type="evidence" value="ECO:0007669"/>
    <property type="project" value="TreeGrafter"/>
</dbReference>
<evidence type="ECO:0000256" key="4">
    <source>
        <dbReference type="ARBA" id="ARBA00023014"/>
    </source>
</evidence>
<evidence type="ECO:0000256" key="2">
    <source>
        <dbReference type="ARBA" id="ARBA00022723"/>
    </source>
</evidence>
<dbReference type="RefSeq" id="WP_133683948.1">
    <property type="nucleotide sequence ID" value="NZ_SNZP01000019.1"/>
</dbReference>
<dbReference type="CDD" id="cd01335">
    <property type="entry name" value="Radical_SAM"/>
    <property type="match status" value="1"/>
</dbReference>
<dbReference type="AlphaFoldDB" id="A0A4R7AW07"/>
<dbReference type="SFLD" id="SFLDG01060">
    <property type="entry name" value="BATS_domain_containing"/>
    <property type="match status" value="1"/>
</dbReference>
<gene>
    <name evidence="8" type="ORF">DFP86_11942</name>
</gene>
<dbReference type="PIRSF" id="PIRSF004762">
    <property type="entry name" value="CHP00423"/>
    <property type="match status" value="1"/>
</dbReference>
<dbReference type="OrthoDB" id="3320990at2"/>
<feature type="binding site" evidence="6">
    <location>
        <position position="173"/>
    </location>
    <ligand>
        <name>S-adenosyl-L-methionine</name>
        <dbReference type="ChEBI" id="CHEBI:59789"/>
    </ligand>
</feature>
<evidence type="ECO:0000313" key="9">
    <source>
        <dbReference type="Proteomes" id="UP000295611"/>
    </source>
</evidence>
<accession>A0A4R7AW07</accession>
<dbReference type="SUPFAM" id="SSF102114">
    <property type="entry name" value="Radical SAM enzymes"/>
    <property type="match status" value="1"/>
</dbReference>
<evidence type="ECO:0000256" key="5">
    <source>
        <dbReference type="PIRSR" id="PIRSR004762-1"/>
    </source>
</evidence>
<dbReference type="PROSITE" id="PS51918">
    <property type="entry name" value="RADICAL_SAM"/>
    <property type="match status" value="1"/>
</dbReference>
<dbReference type="Pfam" id="PF04055">
    <property type="entry name" value="Radical_SAM"/>
    <property type="match status" value="1"/>
</dbReference>
<dbReference type="Proteomes" id="UP000295611">
    <property type="component" value="Unassembled WGS sequence"/>
</dbReference>
<keyword evidence="5" id="KW-0004">4Fe-4S</keyword>